<organism evidence="1">
    <name type="scientific">Tetraodon nigroviridis</name>
    <name type="common">Spotted green pufferfish</name>
    <name type="synonym">Chelonodon nigroviridis</name>
    <dbReference type="NCBI Taxonomy" id="99883"/>
    <lineage>
        <taxon>Eukaryota</taxon>
        <taxon>Metazoa</taxon>
        <taxon>Chordata</taxon>
        <taxon>Craniata</taxon>
        <taxon>Vertebrata</taxon>
        <taxon>Euteleostomi</taxon>
        <taxon>Actinopterygii</taxon>
        <taxon>Neopterygii</taxon>
        <taxon>Teleostei</taxon>
        <taxon>Neoteleostei</taxon>
        <taxon>Acanthomorphata</taxon>
        <taxon>Eupercaria</taxon>
        <taxon>Tetraodontiformes</taxon>
        <taxon>Tetradontoidea</taxon>
        <taxon>Tetraodontidae</taxon>
        <taxon>Tetraodon</taxon>
    </lineage>
</organism>
<dbReference type="EMBL" id="CAAE01008103">
    <property type="protein sequence ID" value="CAF91167.1"/>
    <property type="molecule type" value="Genomic_DNA"/>
</dbReference>
<sequence>MEDFMTTNDEKWRLDWSPVLPVCGRKLEEPRRRHPEPGRTRPSSVPFQLRKVVGRISPTLVEFTQL</sequence>
<accession>Q4T7G5</accession>
<proteinExistence type="predicted"/>
<name>Q4T7G5_TETNG</name>
<reference evidence="1" key="1">
    <citation type="journal article" date="2004" name="Nature">
        <title>Genome duplication in the teleost fish Tetraodon nigroviridis reveals the early vertebrate proto-karyotype.</title>
        <authorList>
            <person name="Jaillon O."/>
            <person name="Aury J.-M."/>
            <person name="Brunet F."/>
            <person name="Petit J.-L."/>
            <person name="Stange-Thomann N."/>
            <person name="Mauceli E."/>
            <person name="Bouneau L."/>
            <person name="Fischer C."/>
            <person name="Ozouf-Costaz C."/>
            <person name="Bernot A."/>
            <person name="Nicaud S."/>
            <person name="Jaffe D."/>
            <person name="Fisher S."/>
            <person name="Lutfalla G."/>
            <person name="Dossat C."/>
            <person name="Segurens B."/>
            <person name="Dasilva C."/>
            <person name="Salanoubat M."/>
            <person name="Levy M."/>
            <person name="Boudet N."/>
            <person name="Castellano S."/>
            <person name="Anthouard V."/>
            <person name="Jubin C."/>
            <person name="Castelli V."/>
            <person name="Katinka M."/>
            <person name="Vacherie B."/>
            <person name="Biemont C."/>
            <person name="Skalli Z."/>
            <person name="Cattolico L."/>
            <person name="Poulain J."/>
            <person name="De Berardinis V."/>
            <person name="Cruaud C."/>
            <person name="Duprat S."/>
            <person name="Brottier P."/>
            <person name="Coutanceau J.-P."/>
            <person name="Gouzy J."/>
            <person name="Parra G."/>
            <person name="Lardier G."/>
            <person name="Chapple C."/>
            <person name="McKernan K.J."/>
            <person name="McEwan P."/>
            <person name="Bosak S."/>
            <person name="Kellis M."/>
            <person name="Volff J.-N."/>
            <person name="Guigo R."/>
            <person name="Zody M.C."/>
            <person name="Mesirov J."/>
            <person name="Lindblad-Toh K."/>
            <person name="Birren B."/>
            <person name="Nusbaum C."/>
            <person name="Kahn D."/>
            <person name="Robinson-Rechavi M."/>
            <person name="Laudet V."/>
            <person name="Schachter V."/>
            <person name="Quetier F."/>
            <person name="Saurin W."/>
            <person name="Scarpelli C."/>
            <person name="Wincker P."/>
            <person name="Lander E.S."/>
            <person name="Weissenbach J."/>
            <person name="Roest Crollius H."/>
        </authorList>
    </citation>
    <scope>NUCLEOTIDE SEQUENCE [LARGE SCALE GENOMIC DNA]</scope>
</reference>
<dbReference type="AlphaFoldDB" id="Q4T7G5"/>
<dbReference type="KEGG" id="tng:GSTEN00005733G001"/>
<protein>
    <submittedName>
        <fullName evidence="1">(spotted green pufferfish) hypothetical protein</fullName>
    </submittedName>
</protein>
<gene>
    <name evidence="1" type="ORF">GSTENG00005733001</name>
</gene>
<evidence type="ECO:0000313" key="1">
    <source>
        <dbReference type="EMBL" id="CAF91167.1"/>
    </source>
</evidence>
<comment type="caution">
    <text evidence="1">The sequence shown here is derived from an EMBL/GenBank/DDBJ whole genome shotgun (WGS) entry which is preliminary data.</text>
</comment>
<reference evidence="1" key="2">
    <citation type="submission" date="2004-02" db="EMBL/GenBank/DDBJ databases">
        <authorList>
            <consortium name="Genoscope"/>
            <consortium name="Whitehead Institute Centre for Genome Research"/>
        </authorList>
    </citation>
    <scope>NUCLEOTIDE SEQUENCE</scope>
</reference>